<reference evidence="3 4" key="1">
    <citation type="submission" date="2018-01" db="EMBL/GenBank/DDBJ databases">
        <authorList>
            <person name="Gaut B.S."/>
            <person name="Morton B.R."/>
            <person name="Clegg M.T."/>
            <person name="Duvall M.R."/>
        </authorList>
    </citation>
    <scope>NUCLEOTIDE SEQUENCE [LARGE SCALE GENOMIC DNA]</scope>
    <source>
        <strain evidence="3">Cupriavidus taiwanensis cmp 52</strain>
    </source>
</reference>
<evidence type="ECO:0000313" key="3">
    <source>
        <dbReference type="EMBL" id="SPS00777.1"/>
    </source>
</evidence>
<dbReference type="InterPro" id="IPR005064">
    <property type="entry name" value="BUG"/>
</dbReference>
<dbReference type="Pfam" id="PF03401">
    <property type="entry name" value="TctC"/>
    <property type="match status" value="1"/>
</dbReference>
<dbReference type="AlphaFoldDB" id="A0A375J6N8"/>
<dbReference type="SUPFAM" id="SSF53850">
    <property type="entry name" value="Periplasmic binding protein-like II"/>
    <property type="match status" value="1"/>
</dbReference>
<protein>
    <recommendedName>
        <fullName evidence="5">Extra-cytoplasmic solute receptor</fullName>
    </recommendedName>
</protein>
<dbReference type="CDD" id="cd07012">
    <property type="entry name" value="PBP2_Bug_TTT"/>
    <property type="match status" value="1"/>
</dbReference>
<feature type="chain" id="PRO_5016986682" description="Extra-cytoplasmic solute receptor" evidence="2">
    <location>
        <begin position="23"/>
        <end position="320"/>
    </location>
</feature>
<dbReference type="RefSeq" id="WP_116385535.1">
    <property type="nucleotide sequence ID" value="NZ_LS483234.1"/>
</dbReference>
<name>A0A375J6N8_9BURK</name>
<dbReference type="InterPro" id="IPR042100">
    <property type="entry name" value="Bug_dom1"/>
</dbReference>
<dbReference type="Gene3D" id="3.40.190.150">
    <property type="entry name" value="Bordetella uptake gene, domain 1"/>
    <property type="match status" value="1"/>
</dbReference>
<proteinExistence type="inferred from homology"/>
<accession>A0A375J6N8</accession>
<evidence type="ECO:0008006" key="5">
    <source>
        <dbReference type="Google" id="ProtNLM"/>
    </source>
</evidence>
<keyword evidence="2" id="KW-0732">Signal</keyword>
<dbReference type="EMBL" id="OVTA01000040">
    <property type="protein sequence ID" value="SPS00777.1"/>
    <property type="molecule type" value="Genomic_DNA"/>
</dbReference>
<feature type="signal peptide" evidence="2">
    <location>
        <begin position="1"/>
        <end position="22"/>
    </location>
</feature>
<gene>
    <name evidence="3" type="ORF">CBM2634_B170104</name>
</gene>
<dbReference type="PANTHER" id="PTHR42928:SF5">
    <property type="entry name" value="BLR1237 PROTEIN"/>
    <property type="match status" value="1"/>
</dbReference>
<evidence type="ECO:0000256" key="2">
    <source>
        <dbReference type="SAM" id="SignalP"/>
    </source>
</evidence>
<evidence type="ECO:0000256" key="1">
    <source>
        <dbReference type="ARBA" id="ARBA00006987"/>
    </source>
</evidence>
<dbReference type="Gene3D" id="3.40.190.10">
    <property type="entry name" value="Periplasmic binding protein-like II"/>
    <property type="match status" value="1"/>
</dbReference>
<evidence type="ECO:0000313" key="4">
    <source>
        <dbReference type="Proteomes" id="UP000256805"/>
    </source>
</evidence>
<dbReference type="Proteomes" id="UP000256805">
    <property type="component" value="Unassembled WGS sequence"/>
</dbReference>
<dbReference type="PANTHER" id="PTHR42928">
    <property type="entry name" value="TRICARBOXYLATE-BINDING PROTEIN"/>
    <property type="match status" value="1"/>
</dbReference>
<sequence length="320" mass="33532">MLKSKCIALFISVSALSMSVRAETYPSRPITLVVPFAAGGTVNMMGRLVAEHMGEKLGQPVVVDNKAGAGGAIGAGFVAKAAPDGYTLLLGSMGQAVQPLLTRRLPYDPKKLVPVALFSTVSNVLAVSGTAPAKSVSDLIAYSKANPGKLNMASAGVGSINHLIGELFMSRTGASFVHVPYKGAGPAGVDLLSGQVQLIFANLPNVLPYAKAGKVRLLAVASEKRDPAIPDVPTFAEAGVKDAVVESWYGLMAPAGTRPEVVKQLQDTLLTVTRDKRFIAQLAEQGARPYPGSGADMARLMEKEGKRWREVIDHAGISVD</sequence>
<dbReference type="PIRSF" id="PIRSF017082">
    <property type="entry name" value="YflP"/>
    <property type="match status" value="1"/>
</dbReference>
<comment type="similarity">
    <text evidence="1">Belongs to the UPF0065 (bug) family.</text>
</comment>
<organism evidence="3 4">
    <name type="scientific">Cupriavidus taiwanensis</name>
    <dbReference type="NCBI Taxonomy" id="164546"/>
    <lineage>
        <taxon>Bacteria</taxon>
        <taxon>Pseudomonadati</taxon>
        <taxon>Pseudomonadota</taxon>
        <taxon>Betaproteobacteria</taxon>
        <taxon>Burkholderiales</taxon>
        <taxon>Burkholderiaceae</taxon>
        <taxon>Cupriavidus</taxon>
    </lineage>
</organism>